<dbReference type="EMBL" id="BGZK01000634">
    <property type="protein sequence ID" value="GBP53812.1"/>
    <property type="molecule type" value="Genomic_DNA"/>
</dbReference>
<dbReference type="AlphaFoldDB" id="A0A4C1WTA6"/>
<reference evidence="1 2" key="1">
    <citation type="journal article" date="2019" name="Commun. Biol.">
        <title>The bagworm genome reveals a unique fibroin gene that provides high tensile strength.</title>
        <authorList>
            <person name="Kono N."/>
            <person name="Nakamura H."/>
            <person name="Ohtoshi R."/>
            <person name="Tomita M."/>
            <person name="Numata K."/>
            <person name="Arakawa K."/>
        </authorList>
    </citation>
    <scope>NUCLEOTIDE SEQUENCE [LARGE SCALE GENOMIC DNA]</scope>
</reference>
<protein>
    <submittedName>
        <fullName evidence="1">Uncharacterized protein</fullName>
    </submittedName>
</protein>
<organism evidence="1 2">
    <name type="scientific">Eumeta variegata</name>
    <name type="common">Bagworm moth</name>
    <name type="synonym">Eumeta japonica</name>
    <dbReference type="NCBI Taxonomy" id="151549"/>
    <lineage>
        <taxon>Eukaryota</taxon>
        <taxon>Metazoa</taxon>
        <taxon>Ecdysozoa</taxon>
        <taxon>Arthropoda</taxon>
        <taxon>Hexapoda</taxon>
        <taxon>Insecta</taxon>
        <taxon>Pterygota</taxon>
        <taxon>Neoptera</taxon>
        <taxon>Endopterygota</taxon>
        <taxon>Lepidoptera</taxon>
        <taxon>Glossata</taxon>
        <taxon>Ditrysia</taxon>
        <taxon>Tineoidea</taxon>
        <taxon>Psychidae</taxon>
        <taxon>Oiketicinae</taxon>
        <taxon>Eumeta</taxon>
    </lineage>
</organism>
<dbReference type="Proteomes" id="UP000299102">
    <property type="component" value="Unassembled WGS sequence"/>
</dbReference>
<sequence length="143" mass="15892">MKLLCTSEGNATNPDAPARRWWHSVDTAVAHTAIPLSAHELRVGYHLKVSSFVAATDTPLVLNDISTRTSSLLTTYQINGDQTHKYLLIWTECSAVTAIESITSRQTARSIMADCKTTGILYDRIRLHSVVIVKCEKCPYRDS</sequence>
<evidence type="ECO:0000313" key="2">
    <source>
        <dbReference type="Proteomes" id="UP000299102"/>
    </source>
</evidence>
<comment type="caution">
    <text evidence="1">The sequence shown here is derived from an EMBL/GenBank/DDBJ whole genome shotgun (WGS) entry which is preliminary data.</text>
</comment>
<name>A0A4C1WTA6_EUMVA</name>
<accession>A0A4C1WTA6</accession>
<proteinExistence type="predicted"/>
<keyword evidence="2" id="KW-1185">Reference proteome</keyword>
<gene>
    <name evidence="1" type="ORF">EVAR_42530_1</name>
</gene>
<evidence type="ECO:0000313" key="1">
    <source>
        <dbReference type="EMBL" id="GBP53812.1"/>
    </source>
</evidence>